<dbReference type="AlphaFoldDB" id="A0A0J9TMC2"/>
<feature type="compositionally biased region" description="Basic and acidic residues" evidence="1">
    <location>
        <begin position="150"/>
        <end position="180"/>
    </location>
</feature>
<reference evidence="2 3" key="1">
    <citation type="submission" date="2011-09" db="EMBL/GenBank/DDBJ databases">
        <title>The Genome Sequence of Plasmodium vivax North Korean.</title>
        <authorList>
            <consortium name="The Broad Institute Genome Sequencing Platform"/>
            <consortium name="The Broad Institute Genome Sequencing Center for Infectious Disease"/>
            <person name="Neafsey D."/>
            <person name="Carlton J."/>
            <person name="Barnwell J."/>
            <person name="Collins W."/>
            <person name="Escalante A."/>
            <person name="Mullikin J."/>
            <person name="Saul A."/>
            <person name="Guigo R."/>
            <person name="Camara F."/>
            <person name="Young S.K."/>
            <person name="Zeng Q."/>
            <person name="Gargeya S."/>
            <person name="Fitzgerald M."/>
            <person name="Haas B."/>
            <person name="Abouelleil A."/>
            <person name="Alvarado L."/>
            <person name="Arachchi H.M."/>
            <person name="Berlin A."/>
            <person name="Brown A."/>
            <person name="Chapman S.B."/>
            <person name="Chen Z."/>
            <person name="Dunbar C."/>
            <person name="Freedman E."/>
            <person name="Gearin G."/>
            <person name="Gellesch M."/>
            <person name="Goldberg J."/>
            <person name="Griggs A."/>
            <person name="Gujja S."/>
            <person name="Heiman D."/>
            <person name="Howarth C."/>
            <person name="Larson L."/>
            <person name="Lui A."/>
            <person name="MacDonald P.J.P."/>
            <person name="Montmayeur A."/>
            <person name="Murphy C."/>
            <person name="Neiman D."/>
            <person name="Pearson M."/>
            <person name="Priest M."/>
            <person name="Roberts A."/>
            <person name="Saif S."/>
            <person name="Shea T."/>
            <person name="Shenoy N."/>
            <person name="Sisk P."/>
            <person name="Stolte C."/>
            <person name="Sykes S."/>
            <person name="Wortman J."/>
            <person name="Nusbaum C."/>
            <person name="Birren B."/>
        </authorList>
    </citation>
    <scope>NUCLEOTIDE SEQUENCE [LARGE SCALE GENOMIC DNA]</scope>
    <source>
        <strain evidence="2 3">North Korean</strain>
    </source>
</reference>
<feature type="compositionally biased region" description="Low complexity" evidence="1">
    <location>
        <begin position="418"/>
        <end position="434"/>
    </location>
</feature>
<evidence type="ECO:0008006" key="4">
    <source>
        <dbReference type="Google" id="ProtNLM"/>
    </source>
</evidence>
<feature type="region of interest" description="Disordered" evidence="1">
    <location>
        <begin position="109"/>
        <end position="285"/>
    </location>
</feature>
<evidence type="ECO:0000313" key="2">
    <source>
        <dbReference type="EMBL" id="KMZ96514.1"/>
    </source>
</evidence>
<dbReference type="Proteomes" id="UP000053239">
    <property type="component" value="Unassembled WGS sequence"/>
</dbReference>
<organism evidence="2 3">
    <name type="scientific">Plasmodium vivax North Korean</name>
    <dbReference type="NCBI Taxonomy" id="1035514"/>
    <lineage>
        <taxon>Eukaryota</taxon>
        <taxon>Sar</taxon>
        <taxon>Alveolata</taxon>
        <taxon>Apicomplexa</taxon>
        <taxon>Aconoidasida</taxon>
        <taxon>Haemosporida</taxon>
        <taxon>Plasmodiidae</taxon>
        <taxon>Plasmodium</taxon>
        <taxon>Plasmodium (Plasmodium)</taxon>
    </lineage>
</organism>
<feature type="compositionally biased region" description="Polar residues" evidence="1">
    <location>
        <begin position="201"/>
        <end position="222"/>
    </location>
</feature>
<gene>
    <name evidence="2" type="ORF">PVNG_06345</name>
</gene>
<dbReference type="EMBL" id="KQ235584">
    <property type="protein sequence ID" value="KMZ96514.1"/>
    <property type="molecule type" value="Genomic_DNA"/>
</dbReference>
<feature type="region of interest" description="Disordered" evidence="1">
    <location>
        <begin position="367"/>
        <end position="455"/>
    </location>
</feature>
<feature type="compositionally biased region" description="Basic and acidic residues" evidence="1">
    <location>
        <begin position="117"/>
        <end position="126"/>
    </location>
</feature>
<evidence type="ECO:0000256" key="1">
    <source>
        <dbReference type="SAM" id="MobiDB-lite"/>
    </source>
</evidence>
<feature type="compositionally biased region" description="Polar residues" evidence="1">
    <location>
        <begin position="390"/>
        <end position="413"/>
    </location>
</feature>
<protein>
    <recommendedName>
        <fullName evidence="4">Variable surface protein Vir18</fullName>
    </recommendedName>
</protein>
<sequence length="509" mass="56306">MAHRNQQYRSVLSKFRQFNDNTCINDFVNFKNEIDQKISELSKKSPSVFCRECVKIKESIIEKDKKFKNCYIGGSKQLNLIENNVDIKSFIDECTIFTQCVHKRSARNRPVPLKSTNTDRCEKDSRCNNGKPPTRGAGSKKQPKLATETSRTEISQRQKSQTTREKQAEGKDSKEQRIDSKTPQIAITLPNPVKTQREVSESLNNNQPITSAQVETPISPSAVSCHKSTTELEKHATSPRPLSISGHESDSDIPVQQSHINKDPIPNNSPDDQSYGNSPSERDTAAQIDVRQDRAEQAALTEIPYSAIHADKTKLFRGPDDKNFAQADPSTAKANGLEPASAEAGNVAATHLRNESTHLDNAVIDANNSDDEVDGKAVDHDNTISRDTGIKNSVSESSEESYTIRGNTSSGGSDHTEVSNNNNASNETHSNASSCSVTPCSNEQGTEINAPNSEKPGIFDQFSNIILNNQRHMINASIPIGIVLLFSLLFKVKQNLLHQSNYLCYFIYI</sequence>
<evidence type="ECO:0000313" key="3">
    <source>
        <dbReference type="Proteomes" id="UP000053239"/>
    </source>
</evidence>
<name>A0A0J9TMC2_PLAVI</name>
<accession>A0A0J9TMC2</accession>
<proteinExistence type="predicted"/>
<feature type="compositionally biased region" description="Polar residues" evidence="1">
    <location>
        <begin position="266"/>
        <end position="279"/>
    </location>
</feature>
<feature type="compositionally biased region" description="Basic and acidic residues" evidence="1">
    <location>
        <begin position="374"/>
        <end position="384"/>
    </location>
</feature>
<feature type="compositionally biased region" description="Polar residues" evidence="1">
    <location>
        <begin position="435"/>
        <end position="452"/>
    </location>
</feature>
<feature type="region of interest" description="Disordered" evidence="1">
    <location>
        <begin position="317"/>
        <end position="344"/>
    </location>
</feature>